<dbReference type="InterPro" id="IPR029063">
    <property type="entry name" value="SAM-dependent_MTases_sf"/>
</dbReference>
<dbReference type="InterPro" id="IPR002885">
    <property type="entry name" value="PPR_rpt"/>
</dbReference>
<comment type="caution">
    <text evidence="4">The sequence shown here is derived from an EMBL/GenBank/DDBJ whole genome shotgun (WGS) entry which is preliminary data.</text>
</comment>
<feature type="repeat" description="PPR" evidence="3">
    <location>
        <begin position="222"/>
        <end position="256"/>
    </location>
</feature>
<proteinExistence type="predicted"/>
<evidence type="ECO:0000256" key="3">
    <source>
        <dbReference type="PROSITE-ProRule" id="PRU00708"/>
    </source>
</evidence>
<evidence type="ECO:0000256" key="1">
    <source>
        <dbReference type="ARBA" id="ARBA00022737"/>
    </source>
</evidence>
<evidence type="ECO:0000313" key="5">
    <source>
        <dbReference type="Proteomes" id="UP000186817"/>
    </source>
</evidence>
<keyword evidence="5" id="KW-1185">Reference proteome</keyword>
<evidence type="ECO:0000313" key="4">
    <source>
        <dbReference type="EMBL" id="OLP94991.1"/>
    </source>
</evidence>
<feature type="repeat" description="PPR" evidence="3">
    <location>
        <begin position="152"/>
        <end position="186"/>
    </location>
</feature>
<gene>
    <name evidence="4" type="ORF">AK812_SmicGene22942</name>
</gene>
<dbReference type="Pfam" id="PF10294">
    <property type="entry name" value="Methyltransf_16"/>
    <property type="match status" value="1"/>
</dbReference>
<dbReference type="InterPro" id="IPR021133">
    <property type="entry name" value="HEAT_type_2"/>
</dbReference>
<keyword evidence="1" id="KW-0677">Repeat</keyword>
<accession>A0A1Q9DIH8</accession>
<dbReference type="PANTHER" id="PTHR47447:SF17">
    <property type="entry name" value="OS12G0638900 PROTEIN"/>
    <property type="match status" value="1"/>
</dbReference>
<dbReference type="InterPro" id="IPR011990">
    <property type="entry name" value="TPR-like_helical_dom_sf"/>
</dbReference>
<dbReference type="EMBL" id="LSRX01000520">
    <property type="protein sequence ID" value="OLP94991.1"/>
    <property type="molecule type" value="Genomic_DNA"/>
</dbReference>
<organism evidence="4 5">
    <name type="scientific">Symbiodinium microadriaticum</name>
    <name type="common">Dinoflagellate</name>
    <name type="synonym">Zooxanthella microadriatica</name>
    <dbReference type="NCBI Taxonomy" id="2951"/>
    <lineage>
        <taxon>Eukaryota</taxon>
        <taxon>Sar</taxon>
        <taxon>Alveolata</taxon>
        <taxon>Dinophyceae</taxon>
        <taxon>Suessiales</taxon>
        <taxon>Symbiodiniaceae</taxon>
        <taxon>Symbiodinium</taxon>
    </lineage>
</organism>
<dbReference type="Proteomes" id="UP000186817">
    <property type="component" value="Unassembled WGS sequence"/>
</dbReference>
<evidence type="ECO:0000256" key="2">
    <source>
        <dbReference type="PROSITE-ProRule" id="PRU00103"/>
    </source>
</evidence>
<dbReference type="PROSITE" id="PS50077">
    <property type="entry name" value="HEAT_REPEAT"/>
    <property type="match status" value="1"/>
</dbReference>
<dbReference type="InterPro" id="IPR019410">
    <property type="entry name" value="Methyltransf_16"/>
</dbReference>
<sequence>MQRMKQDGVHPDAGTYNSAMNAMLQGGSWQRALLLMEAMPAMLVAADVITMNTAMVALLTGGHWASALELLETMPLRRVAASTISYNIAISACEHAANGALALDILRRLGSTKLRPTTVSVNSAISALQKGSQWQLALDTLWSMPKRKLRADGVSFNAAMAACVTVGQWRLCLNLLQRMLDTGLRTDQVSYCTAMSACREVGKWPIVLDLLHAMEAARLPPDTMACNVVIAAVAREGKWVSAKNLLTTLEDSGVRMDVQSFNAIVSGCASWKACLVLMEEMRRRDIPPNEITFTTVMSCQERAGNWEGALATVAAMRKQGISCVRLGSVAQARSLDLQISGFQLQVLENSKGDEQPLSPRGGAFDDPSGAGDCSHAAGFAIAQGVTGYHNRFLKECLGSKDCQDAKRKPRIALALRSAASVDSFARREAESDFLSLRLIEASVDWQETLIEEACSEEDETRIPRLVVRETCVEADPYGMAVWPAAQVLAQAAAAYGLRAQGALELGCGCGLASLALLSLDMEESAERLGVAERLETQLLDLRDHGQPLPKADLVLASDVLYEKQTAEAMAQRVVEARQQNCAVLISDIGRPNRKVFIEKLAGLRPEESSEFASSGTAVQRVGGTEAGRTKVELLELPANGPASVLVIPSEGQAMPGFVRVANMIAPKLRDCTADAEDLAIMALAEADQRQLALALCPRLTQGPGTTAEEFLEMLQCRADTNLFRKVLPELNFAMKDEVWDVRRSAVHLLSELGPFFVDITTETLKQLHPCRDEVVQLMVAFVLKNVEGAFCFGQVMHIGLLERRPSSSFVRRTFTTNTSENV</sequence>
<dbReference type="Gene3D" id="1.25.40.10">
    <property type="entry name" value="Tetratricopeptide repeat domain"/>
    <property type="match status" value="3"/>
</dbReference>
<protein>
    <submittedName>
        <fullName evidence="4">Pentatricopeptide repeat-containing protein, chloroplastic</fullName>
    </submittedName>
</protein>
<feature type="repeat" description="HEAT" evidence="2">
    <location>
        <begin position="726"/>
        <end position="764"/>
    </location>
</feature>
<dbReference type="Gene3D" id="3.40.50.150">
    <property type="entry name" value="Vaccinia Virus protein VP39"/>
    <property type="match status" value="1"/>
</dbReference>
<reference evidence="4 5" key="1">
    <citation type="submission" date="2016-02" db="EMBL/GenBank/DDBJ databases">
        <title>Genome analysis of coral dinoflagellate symbionts highlights evolutionary adaptations to a symbiotic lifestyle.</title>
        <authorList>
            <person name="Aranda M."/>
            <person name="Li Y."/>
            <person name="Liew Y.J."/>
            <person name="Baumgarten S."/>
            <person name="Simakov O."/>
            <person name="Wilson M."/>
            <person name="Piel J."/>
            <person name="Ashoor H."/>
            <person name="Bougouffa S."/>
            <person name="Bajic V.B."/>
            <person name="Ryu T."/>
            <person name="Ravasi T."/>
            <person name="Bayer T."/>
            <person name="Micklem G."/>
            <person name="Kim H."/>
            <person name="Bhak J."/>
            <person name="Lajeunesse T.C."/>
            <person name="Voolstra C.R."/>
        </authorList>
    </citation>
    <scope>NUCLEOTIDE SEQUENCE [LARGE SCALE GENOMIC DNA]</scope>
    <source>
        <strain evidence="4 5">CCMP2467</strain>
    </source>
</reference>
<dbReference type="OrthoDB" id="432389at2759"/>
<dbReference type="PROSITE" id="PS51375">
    <property type="entry name" value="PPR"/>
    <property type="match status" value="4"/>
</dbReference>
<dbReference type="Pfam" id="PF01535">
    <property type="entry name" value="PPR"/>
    <property type="match status" value="1"/>
</dbReference>
<dbReference type="NCBIfam" id="TIGR00756">
    <property type="entry name" value="PPR"/>
    <property type="match status" value="1"/>
</dbReference>
<dbReference type="InterPro" id="IPR016024">
    <property type="entry name" value="ARM-type_fold"/>
</dbReference>
<feature type="repeat" description="PPR" evidence="3">
    <location>
        <begin position="289"/>
        <end position="323"/>
    </location>
</feature>
<name>A0A1Q9DIH8_SYMMI</name>
<dbReference type="PANTHER" id="PTHR47447">
    <property type="entry name" value="OS03G0856100 PROTEIN"/>
    <property type="match status" value="1"/>
</dbReference>
<dbReference type="SUPFAM" id="SSF48371">
    <property type="entry name" value="ARM repeat"/>
    <property type="match status" value="1"/>
</dbReference>
<dbReference type="AlphaFoldDB" id="A0A1Q9DIH8"/>
<dbReference type="Pfam" id="PF13812">
    <property type="entry name" value="PPR_3"/>
    <property type="match status" value="1"/>
</dbReference>
<dbReference type="SUPFAM" id="SSF53335">
    <property type="entry name" value="S-adenosyl-L-methionine-dependent methyltransferases"/>
    <property type="match status" value="1"/>
</dbReference>
<feature type="repeat" description="PPR" evidence="3">
    <location>
        <begin position="187"/>
        <end position="221"/>
    </location>
</feature>